<keyword evidence="3" id="KW-1185">Reference proteome</keyword>
<dbReference type="EMBL" id="SODV01000001">
    <property type="protein sequence ID" value="TDX01560.1"/>
    <property type="molecule type" value="Genomic_DNA"/>
</dbReference>
<gene>
    <name evidence="2" type="ORF">EDB95_2600</name>
</gene>
<reference evidence="2 3" key="1">
    <citation type="submission" date="2019-03" db="EMBL/GenBank/DDBJ databases">
        <title>Genomic Encyclopedia of Type Strains, Phase IV (KMG-IV): sequencing the most valuable type-strain genomes for metagenomic binning, comparative biology and taxonomic classification.</title>
        <authorList>
            <person name="Goeker M."/>
        </authorList>
    </citation>
    <scope>NUCLEOTIDE SEQUENCE [LARGE SCALE GENOMIC DNA]</scope>
    <source>
        <strain evidence="2 3">DSM 100059</strain>
    </source>
</reference>
<keyword evidence="1" id="KW-1133">Transmembrane helix</keyword>
<evidence type="ECO:0000313" key="3">
    <source>
        <dbReference type="Proteomes" id="UP000294498"/>
    </source>
</evidence>
<protein>
    <submittedName>
        <fullName evidence="2">Uncharacterized protein</fullName>
    </submittedName>
</protein>
<comment type="caution">
    <text evidence="2">The sequence shown here is derived from an EMBL/GenBank/DDBJ whole genome shotgun (WGS) entry which is preliminary data.</text>
</comment>
<name>A0A4R8DTF3_9BACT</name>
<evidence type="ECO:0000313" key="2">
    <source>
        <dbReference type="EMBL" id="TDX01560.1"/>
    </source>
</evidence>
<evidence type="ECO:0000256" key="1">
    <source>
        <dbReference type="SAM" id="Phobius"/>
    </source>
</evidence>
<keyword evidence="1" id="KW-0472">Membrane</keyword>
<dbReference type="RefSeq" id="WP_133994204.1">
    <property type="nucleotide sequence ID" value="NZ_SODV01000001.1"/>
</dbReference>
<accession>A0A4R8DTF3</accession>
<sequence length="65" mass="7242">MKALAIILIVVGILFCWVGVYGFFHVSVDTSKGTAYTMGQYMGHFVFPGLGVLFLILGIRMERKK</sequence>
<organism evidence="2 3">
    <name type="scientific">Dinghuibacter silviterrae</name>
    <dbReference type="NCBI Taxonomy" id="1539049"/>
    <lineage>
        <taxon>Bacteria</taxon>
        <taxon>Pseudomonadati</taxon>
        <taxon>Bacteroidota</taxon>
        <taxon>Chitinophagia</taxon>
        <taxon>Chitinophagales</taxon>
        <taxon>Chitinophagaceae</taxon>
        <taxon>Dinghuibacter</taxon>
    </lineage>
</organism>
<proteinExistence type="predicted"/>
<keyword evidence="1" id="KW-0812">Transmembrane</keyword>
<feature type="transmembrane region" description="Helical" evidence="1">
    <location>
        <begin position="38"/>
        <end position="59"/>
    </location>
</feature>
<dbReference type="AlphaFoldDB" id="A0A4R8DTF3"/>
<dbReference type="Proteomes" id="UP000294498">
    <property type="component" value="Unassembled WGS sequence"/>
</dbReference>